<reference evidence="3" key="2">
    <citation type="submission" date="2015-01" db="EMBL/GenBank/DDBJ databases">
        <title>Evolutionary Origins and Diversification of the Mycorrhizal Mutualists.</title>
        <authorList>
            <consortium name="DOE Joint Genome Institute"/>
            <consortium name="Mycorrhizal Genomics Consortium"/>
            <person name="Kohler A."/>
            <person name="Kuo A."/>
            <person name="Nagy L.G."/>
            <person name="Floudas D."/>
            <person name="Copeland A."/>
            <person name="Barry K.W."/>
            <person name="Cichocki N."/>
            <person name="Veneault-Fourrey C."/>
            <person name="LaButti K."/>
            <person name="Lindquist E.A."/>
            <person name="Lipzen A."/>
            <person name="Lundell T."/>
            <person name="Morin E."/>
            <person name="Murat C."/>
            <person name="Riley R."/>
            <person name="Ohm R."/>
            <person name="Sun H."/>
            <person name="Tunlid A."/>
            <person name="Henrissat B."/>
            <person name="Grigoriev I.V."/>
            <person name="Hibbett D.S."/>
            <person name="Martin F."/>
        </authorList>
    </citation>
    <scope>NUCLEOTIDE SEQUENCE [LARGE SCALE GENOMIC DNA]</scope>
    <source>
        <strain evidence="3">h7</strain>
    </source>
</reference>
<evidence type="ECO:0000259" key="1">
    <source>
        <dbReference type="Pfam" id="PF13302"/>
    </source>
</evidence>
<reference evidence="2 3" key="1">
    <citation type="submission" date="2014-04" db="EMBL/GenBank/DDBJ databases">
        <authorList>
            <consortium name="DOE Joint Genome Institute"/>
            <person name="Kuo A."/>
            <person name="Gay G."/>
            <person name="Dore J."/>
            <person name="Kohler A."/>
            <person name="Nagy L.G."/>
            <person name="Floudas D."/>
            <person name="Copeland A."/>
            <person name="Barry K.W."/>
            <person name="Cichocki N."/>
            <person name="Veneault-Fourrey C."/>
            <person name="LaButti K."/>
            <person name="Lindquist E.A."/>
            <person name="Lipzen A."/>
            <person name="Lundell T."/>
            <person name="Morin E."/>
            <person name="Murat C."/>
            <person name="Sun H."/>
            <person name="Tunlid A."/>
            <person name="Henrissat B."/>
            <person name="Grigoriev I.V."/>
            <person name="Hibbett D.S."/>
            <person name="Martin F."/>
            <person name="Nordberg H.P."/>
            <person name="Cantor M.N."/>
            <person name="Hua S.X."/>
        </authorList>
    </citation>
    <scope>NUCLEOTIDE SEQUENCE [LARGE SCALE GENOMIC DNA]</scope>
    <source>
        <strain evidence="3">h7</strain>
    </source>
</reference>
<accession>A0A0C2Z2W6</accession>
<dbReference type="PANTHER" id="PTHR43328">
    <property type="entry name" value="ACETYLTRANSFERASE-RELATED"/>
    <property type="match status" value="1"/>
</dbReference>
<dbReference type="OrthoDB" id="630895at2759"/>
<dbReference type="SUPFAM" id="SSF55729">
    <property type="entry name" value="Acyl-CoA N-acyltransferases (Nat)"/>
    <property type="match status" value="1"/>
</dbReference>
<protein>
    <recommendedName>
        <fullName evidence="1">N-acetyltransferase domain-containing protein</fullName>
    </recommendedName>
</protein>
<proteinExistence type="predicted"/>
<sequence>MVNVQLHPLEVNPKTGEPFLRLRNHRNIILTPPREEDVEACIPLLNDPRVCDWLAGPPYPYTLENSRWWLGIIKAEADAVLQQLEDAKDDPTPITVGHCPVRSLREVQEDGTDIYIGDLGVMRCRHGELMGSGAVDWANKEAFEERNNSIAVGDSSIIWSMGDYLAPSHHRQGIMSDAVSTVLLDWGVPRMNIRHMWVSTFTGNEGSMKVFLKNGFKLIGSYEDCLEVKGKIRGLNLLEWRYE</sequence>
<organism evidence="2 3">
    <name type="scientific">Hebeloma cylindrosporum</name>
    <dbReference type="NCBI Taxonomy" id="76867"/>
    <lineage>
        <taxon>Eukaryota</taxon>
        <taxon>Fungi</taxon>
        <taxon>Dikarya</taxon>
        <taxon>Basidiomycota</taxon>
        <taxon>Agaricomycotina</taxon>
        <taxon>Agaricomycetes</taxon>
        <taxon>Agaricomycetidae</taxon>
        <taxon>Agaricales</taxon>
        <taxon>Agaricineae</taxon>
        <taxon>Hymenogastraceae</taxon>
        <taxon>Hebeloma</taxon>
    </lineage>
</organism>
<dbReference type="GO" id="GO:0016747">
    <property type="term" value="F:acyltransferase activity, transferring groups other than amino-acyl groups"/>
    <property type="evidence" value="ECO:0007669"/>
    <property type="project" value="InterPro"/>
</dbReference>
<evidence type="ECO:0000313" key="3">
    <source>
        <dbReference type="Proteomes" id="UP000053424"/>
    </source>
</evidence>
<dbReference type="STRING" id="686832.A0A0C2Z2W6"/>
<name>A0A0C2Z2W6_HEBCY</name>
<keyword evidence="3" id="KW-1185">Reference proteome</keyword>
<dbReference type="Proteomes" id="UP000053424">
    <property type="component" value="Unassembled WGS sequence"/>
</dbReference>
<dbReference type="PANTHER" id="PTHR43328:SF1">
    <property type="entry name" value="N-ACETYLTRANSFERASE DOMAIN-CONTAINING PROTEIN"/>
    <property type="match status" value="1"/>
</dbReference>
<evidence type="ECO:0000313" key="2">
    <source>
        <dbReference type="EMBL" id="KIM47627.1"/>
    </source>
</evidence>
<dbReference type="EMBL" id="KN831769">
    <property type="protein sequence ID" value="KIM47627.1"/>
    <property type="molecule type" value="Genomic_DNA"/>
</dbReference>
<feature type="domain" description="N-acetyltransferase" evidence="1">
    <location>
        <begin position="28"/>
        <end position="217"/>
    </location>
</feature>
<dbReference type="AlphaFoldDB" id="A0A0C2Z2W6"/>
<dbReference type="Pfam" id="PF13302">
    <property type="entry name" value="Acetyltransf_3"/>
    <property type="match status" value="1"/>
</dbReference>
<dbReference type="Gene3D" id="3.40.630.30">
    <property type="match status" value="1"/>
</dbReference>
<gene>
    <name evidence="2" type="ORF">M413DRAFT_22259</name>
</gene>
<dbReference type="HOGENOM" id="CLU_073647_1_0_1"/>
<dbReference type="InterPro" id="IPR016181">
    <property type="entry name" value="Acyl_CoA_acyltransferase"/>
</dbReference>
<dbReference type="InterPro" id="IPR000182">
    <property type="entry name" value="GNAT_dom"/>
</dbReference>